<keyword evidence="2" id="KW-1185">Reference proteome</keyword>
<evidence type="ECO:0000313" key="2">
    <source>
        <dbReference type="Proteomes" id="UP001217083"/>
    </source>
</evidence>
<sequence>MEKKPRNVIFILTDDHHFDYMGFTGKVPWFETANMDRLAAEGA</sequence>
<dbReference type="InterPro" id="IPR017850">
    <property type="entry name" value="Alkaline_phosphatase_core_sf"/>
</dbReference>
<dbReference type="Gene3D" id="3.40.720.10">
    <property type="entry name" value="Alkaline Phosphatase, subunit A"/>
    <property type="match status" value="1"/>
</dbReference>
<dbReference type="Proteomes" id="UP001217083">
    <property type="component" value="Unassembled WGS sequence"/>
</dbReference>
<proteinExistence type="predicted"/>
<comment type="caution">
    <text evidence="1">The sequence shown here is derived from an EMBL/GenBank/DDBJ whole genome shotgun (WGS) entry which is preliminary data.</text>
</comment>
<gene>
    <name evidence="1" type="ORF">PY091_16365</name>
</gene>
<dbReference type="SUPFAM" id="SSF53649">
    <property type="entry name" value="Alkaline phosphatase-like"/>
    <property type="match status" value="1"/>
</dbReference>
<evidence type="ECO:0000313" key="1">
    <source>
        <dbReference type="EMBL" id="MDF0708792.1"/>
    </source>
</evidence>
<organism evidence="1 2">
    <name type="scientific">Flagellimonas okinawensis</name>
    <dbReference type="NCBI Taxonomy" id="3031324"/>
    <lineage>
        <taxon>Bacteria</taxon>
        <taxon>Pseudomonadati</taxon>
        <taxon>Bacteroidota</taxon>
        <taxon>Flavobacteriia</taxon>
        <taxon>Flavobacteriales</taxon>
        <taxon>Flavobacteriaceae</taxon>
        <taxon>Flagellimonas</taxon>
    </lineage>
</organism>
<dbReference type="EMBL" id="JARFVA010000007">
    <property type="protein sequence ID" value="MDF0708792.1"/>
    <property type="molecule type" value="Genomic_DNA"/>
</dbReference>
<name>A0ABT5XSL4_9FLAO</name>
<reference evidence="1 2" key="1">
    <citation type="submission" date="2023-03" db="EMBL/GenBank/DDBJ databases">
        <title>Muricauda XX sp. nov. and Muricauda XXX sp. nov., two novel species isolated from Okinawa Trough.</title>
        <authorList>
            <person name="Cao W."/>
            <person name="Deng X."/>
        </authorList>
    </citation>
    <scope>NUCLEOTIDE SEQUENCE [LARGE SCALE GENOMIC DNA]</scope>
    <source>
        <strain evidence="1 2">81s02</strain>
    </source>
</reference>
<accession>A0ABT5XSL4</accession>
<evidence type="ECO:0008006" key="3">
    <source>
        <dbReference type="Google" id="ProtNLM"/>
    </source>
</evidence>
<dbReference type="RefSeq" id="WP_258537782.1">
    <property type="nucleotide sequence ID" value="NZ_JARFVA010000007.1"/>
</dbReference>
<protein>
    <recommendedName>
        <fullName evidence="3">Sulfatase N-terminal domain-containing protein</fullName>
    </recommendedName>
</protein>